<reference evidence="2 3" key="1">
    <citation type="submission" date="2023-03" db="EMBL/GenBank/DDBJ databases">
        <title>Fodinicurvata sp. CAU 1616 isolated from sea sendiment.</title>
        <authorList>
            <person name="Kim W."/>
        </authorList>
    </citation>
    <scope>NUCLEOTIDE SEQUENCE [LARGE SCALE GENOMIC DNA]</scope>
    <source>
        <strain evidence="2 3">CAU 1616</strain>
    </source>
</reference>
<keyword evidence="2" id="KW-0449">Lipoprotein</keyword>
<proteinExistence type="predicted"/>
<evidence type="ECO:0000313" key="2">
    <source>
        <dbReference type="EMBL" id="MDF2094565.1"/>
    </source>
</evidence>
<dbReference type="RefSeq" id="WP_275819164.1">
    <property type="nucleotide sequence ID" value="NZ_JARHUD010000001.1"/>
</dbReference>
<gene>
    <name evidence="2" type="ORF">P2G67_01085</name>
</gene>
<protein>
    <submittedName>
        <fullName evidence="2">ABC-type transport auxiliary lipoprotein family protein</fullName>
    </submittedName>
</protein>
<evidence type="ECO:0000259" key="1">
    <source>
        <dbReference type="Pfam" id="PF03886"/>
    </source>
</evidence>
<dbReference type="SUPFAM" id="SSF159594">
    <property type="entry name" value="XCC0632-like"/>
    <property type="match status" value="1"/>
</dbReference>
<dbReference type="Proteomes" id="UP001215503">
    <property type="component" value="Unassembled WGS sequence"/>
</dbReference>
<evidence type="ECO:0000313" key="3">
    <source>
        <dbReference type="Proteomes" id="UP001215503"/>
    </source>
</evidence>
<dbReference type="EMBL" id="JARHUD010000001">
    <property type="protein sequence ID" value="MDF2094565.1"/>
    <property type="molecule type" value="Genomic_DNA"/>
</dbReference>
<dbReference type="Gene3D" id="3.40.50.10610">
    <property type="entry name" value="ABC-type transport auxiliary lipoprotein component"/>
    <property type="match status" value="1"/>
</dbReference>
<dbReference type="InterPro" id="IPR005586">
    <property type="entry name" value="ABC_trans_aux"/>
</dbReference>
<dbReference type="PROSITE" id="PS51257">
    <property type="entry name" value="PROKAR_LIPOPROTEIN"/>
    <property type="match status" value="1"/>
</dbReference>
<accession>A0ABT5YHZ6</accession>
<organism evidence="2 3">
    <name type="scientific">Aquibaculum arenosum</name>
    <dbReference type="NCBI Taxonomy" id="3032591"/>
    <lineage>
        <taxon>Bacteria</taxon>
        <taxon>Pseudomonadati</taxon>
        <taxon>Pseudomonadota</taxon>
        <taxon>Alphaproteobacteria</taxon>
        <taxon>Rhodospirillales</taxon>
        <taxon>Rhodovibrionaceae</taxon>
        <taxon>Aquibaculum</taxon>
    </lineage>
</organism>
<keyword evidence="3" id="KW-1185">Reference proteome</keyword>
<sequence length="219" mass="24179">MTDRLPVRPQRRLLFRSLAAAPLLLLAGCGGLVGRDRDSDRQVFALNDVQPPTGTPVSWQLAIDEPATPAMLNRARIALQRADGQFDYFADASWSDRLPSLARLVLIQSFSNSGRILGLAEDTLTLRADYQLRSSLRAFQAHYRQQGEPPEAVVAVGVQLVRLPERVAVDARVFERRRPAQRDSLSAIAGALDAAFSEVQQELVGWALTSGSRDYASRR</sequence>
<comment type="caution">
    <text evidence="2">The sequence shown here is derived from an EMBL/GenBank/DDBJ whole genome shotgun (WGS) entry which is preliminary data.</text>
</comment>
<dbReference type="Pfam" id="PF03886">
    <property type="entry name" value="ABC_trans_aux"/>
    <property type="match status" value="1"/>
</dbReference>
<name>A0ABT5YHZ6_9PROT</name>
<feature type="domain" description="ABC-type transport auxiliary lipoprotein component" evidence="1">
    <location>
        <begin position="49"/>
        <end position="203"/>
    </location>
</feature>